<gene>
    <name evidence="3" type="ORF">DI551_10510</name>
</gene>
<feature type="signal peptide" evidence="2">
    <location>
        <begin position="1"/>
        <end position="25"/>
    </location>
</feature>
<dbReference type="AlphaFoldDB" id="A0A2W5MSN2"/>
<evidence type="ECO:0000256" key="1">
    <source>
        <dbReference type="SAM" id="MobiDB-lite"/>
    </source>
</evidence>
<keyword evidence="2" id="KW-0732">Signal</keyword>
<protein>
    <recommendedName>
        <fullName evidence="5">Lipoprotein</fullName>
    </recommendedName>
</protein>
<reference evidence="3 4" key="1">
    <citation type="submission" date="2017-08" db="EMBL/GenBank/DDBJ databases">
        <title>Infants hospitalized years apart are colonized by the same room-sourced microbial strains.</title>
        <authorList>
            <person name="Brooks B."/>
            <person name="Olm M.R."/>
            <person name="Firek B.A."/>
            <person name="Baker R."/>
            <person name="Thomas B.C."/>
            <person name="Morowitz M.J."/>
            <person name="Banfield J.F."/>
        </authorList>
    </citation>
    <scope>NUCLEOTIDE SEQUENCE [LARGE SCALE GENOMIC DNA]</scope>
    <source>
        <strain evidence="3">S2_005_002_R2_29</strain>
    </source>
</reference>
<sequence>MFMSHSTKILALSSAVLLSACGTIAGGQTQEITLATPGAYNAECNLNNGVAYKMVTGQKTTIMRSHKPLMVDCYAPGNRRKAVMVDTEIHDWAYADVTTGVVPGATFDHFAGGLYEYPEVITVDFVGVPTPGFELPDYHNKDVPNPYEQAIEDYGPNHPRIVSDSQYMPRGVTKREQILDSNPFAGARTATPTTPTPMPAAPATSSSAVPSGSLKGSSAEELNHSMNPTVFNR</sequence>
<evidence type="ECO:0008006" key="5">
    <source>
        <dbReference type="Google" id="ProtNLM"/>
    </source>
</evidence>
<evidence type="ECO:0000313" key="4">
    <source>
        <dbReference type="Proteomes" id="UP000249417"/>
    </source>
</evidence>
<evidence type="ECO:0000313" key="3">
    <source>
        <dbReference type="EMBL" id="PZQ44252.1"/>
    </source>
</evidence>
<dbReference type="EMBL" id="QFQB01000102">
    <property type="protein sequence ID" value="PZQ44252.1"/>
    <property type="molecule type" value="Genomic_DNA"/>
</dbReference>
<organism evidence="3 4">
    <name type="scientific">Micavibrio aeruginosavorus</name>
    <dbReference type="NCBI Taxonomy" id="349221"/>
    <lineage>
        <taxon>Bacteria</taxon>
        <taxon>Pseudomonadati</taxon>
        <taxon>Bdellovibrionota</taxon>
        <taxon>Bdellovibrionia</taxon>
        <taxon>Bdellovibrionales</taxon>
        <taxon>Pseudobdellovibrionaceae</taxon>
        <taxon>Micavibrio</taxon>
    </lineage>
</organism>
<proteinExistence type="predicted"/>
<evidence type="ECO:0000256" key="2">
    <source>
        <dbReference type="SAM" id="SignalP"/>
    </source>
</evidence>
<feature type="compositionally biased region" description="Polar residues" evidence="1">
    <location>
        <begin position="224"/>
        <end position="233"/>
    </location>
</feature>
<feature type="chain" id="PRO_5015867167" description="Lipoprotein" evidence="2">
    <location>
        <begin position="26"/>
        <end position="233"/>
    </location>
</feature>
<name>A0A2W5MSN2_9BACT</name>
<feature type="compositionally biased region" description="Low complexity" evidence="1">
    <location>
        <begin position="201"/>
        <end position="211"/>
    </location>
</feature>
<feature type="region of interest" description="Disordered" evidence="1">
    <location>
        <begin position="179"/>
        <end position="233"/>
    </location>
</feature>
<comment type="caution">
    <text evidence="3">The sequence shown here is derived from an EMBL/GenBank/DDBJ whole genome shotgun (WGS) entry which is preliminary data.</text>
</comment>
<dbReference type="Proteomes" id="UP000249417">
    <property type="component" value="Unassembled WGS sequence"/>
</dbReference>
<accession>A0A2W5MSN2</accession>